<evidence type="ECO:0000256" key="1">
    <source>
        <dbReference type="SAM" id="MobiDB-lite"/>
    </source>
</evidence>
<proteinExistence type="predicted"/>
<protein>
    <recommendedName>
        <fullName evidence="4">Energy transducer TonB</fullName>
    </recommendedName>
</protein>
<name>A0A7W4W592_9GAMM</name>
<dbReference type="RefSeq" id="WP_183410472.1">
    <property type="nucleotide sequence ID" value="NZ_JACHWY010000002.1"/>
</dbReference>
<dbReference type="EMBL" id="JACHWY010000002">
    <property type="protein sequence ID" value="MBB3047708.1"/>
    <property type="molecule type" value="Genomic_DNA"/>
</dbReference>
<evidence type="ECO:0000313" key="2">
    <source>
        <dbReference type="EMBL" id="MBB3047708.1"/>
    </source>
</evidence>
<accession>A0A7W4W592</accession>
<evidence type="ECO:0000313" key="3">
    <source>
        <dbReference type="Proteomes" id="UP000537130"/>
    </source>
</evidence>
<keyword evidence="3" id="KW-1185">Reference proteome</keyword>
<dbReference type="AlphaFoldDB" id="A0A7W4W592"/>
<feature type="compositionally biased region" description="Basic and acidic residues" evidence="1">
    <location>
        <begin position="58"/>
        <end position="71"/>
    </location>
</feature>
<evidence type="ECO:0008006" key="4">
    <source>
        <dbReference type="Google" id="ProtNLM"/>
    </source>
</evidence>
<dbReference type="Proteomes" id="UP000537130">
    <property type="component" value="Unassembled WGS sequence"/>
</dbReference>
<feature type="region of interest" description="Disordered" evidence="1">
    <location>
        <begin position="49"/>
        <end position="71"/>
    </location>
</feature>
<reference evidence="2 3" key="1">
    <citation type="submission" date="2020-08" db="EMBL/GenBank/DDBJ databases">
        <title>Genomic Encyclopedia of Type Strains, Phase III (KMG-III): the genomes of soil and plant-associated and newly described type strains.</title>
        <authorList>
            <person name="Whitman W."/>
        </authorList>
    </citation>
    <scope>NUCLEOTIDE SEQUENCE [LARGE SCALE GENOMIC DNA]</scope>
    <source>
        <strain evidence="2 3">CECT 8654</strain>
    </source>
</reference>
<comment type="caution">
    <text evidence="2">The sequence shown here is derived from an EMBL/GenBank/DDBJ whole genome shotgun (WGS) entry which is preliminary data.</text>
</comment>
<organism evidence="2 3">
    <name type="scientific">Litorivivens lipolytica</name>
    <dbReference type="NCBI Taxonomy" id="1524264"/>
    <lineage>
        <taxon>Bacteria</taxon>
        <taxon>Pseudomonadati</taxon>
        <taxon>Pseudomonadota</taxon>
        <taxon>Gammaproteobacteria</taxon>
        <taxon>Litorivivens</taxon>
    </lineage>
</organism>
<sequence>MFEALPEAKRLAYLQAMGVESFFPRFRLPGAPEPRLCDTLPTADEMTAFAEPQSESVEPPRPERAPREAPEAARNLLRDLVEKPASPETRKPTAAATPAVPKAEKLQFTLRFYLVPGLVLLVDASPEQVPETALKQFAANLMLALSRRSPDWQGSIKQSLQQHLFRWPVVGNQALAQGENEAREALTAAIQANCERHSLTQVVLMGANAQRFVEADLVKAIHSEAMAHYLQTPLAKRELWAQLTAS</sequence>
<gene>
    <name evidence="2" type="ORF">FHR99_001974</name>
</gene>